<protein>
    <recommendedName>
        <fullName evidence="3">Endonuclease</fullName>
    </recommendedName>
</protein>
<comment type="caution">
    <text evidence="1">The sequence shown here is derived from an EMBL/GenBank/DDBJ whole genome shotgun (WGS) entry which is preliminary data.</text>
</comment>
<evidence type="ECO:0008006" key="3">
    <source>
        <dbReference type="Google" id="ProtNLM"/>
    </source>
</evidence>
<dbReference type="EMBL" id="NFLC01000001">
    <property type="protein sequence ID" value="OUQ11765.1"/>
    <property type="molecule type" value="Genomic_DNA"/>
</dbReference>
<gene>
    <name evidence="1" type="ORF">B5E88_00010</name>
</gene>
<proteinExistence type="predicted"/>
<evidence type="ECO:0000313" key="2">
    <source>
        <dbReference type="Proteomes" id="UP000196074"/>
    </source>
</evidence>
<evidence type="ECO:0000313" key="1">
    <source>
        <dbReference type="EMBL" id="OUQ11765.1"/>
    </source>
</evidence>
<dbReference type="RefSeq" id="WP_087213782.1">
    <property type="nucleotide sequence ID" value="NZ_CP144502.1"/>
</dbReference>
<accession>A0A1Y4R2F6</accession>
<reference evidence="2" key="1">
    <citation type="submission" date="2017-04" db="EMBL/GenBank/DDBJ databases">
        <title>Function of individual gut microbiota members based on whole genome sequencing of pure cultures obtained from chicken caecum.</title>
        <authorList>
            <person name="Medvecky M."/>
            <person name="Cejkova D."/>
            <person name="Polansky O."/>
            <person name="Karasova D."/>
            <person name="Kubasova T."/>
            <person name="Cizek A."/>
            <person name="Rychlik I."/>
        </authorList>
    </citation>
    <scope>NUCLEOTIDE SEQUENCE [LARGE SCALE GENOMIC DNA]</scope>
    <source>
        <strain evidence="2">An144</strain>
    </source>
</reference>
<name>A0A1Y4R2F6_9ENTE</name>
<dbReference type="AlphaFoldDB" id="A0A1Y4R2F6"/>
<sequence>MDYSMDELKEAKRQIDSTLHKLGEVVKTFEQKENPKRYQSQITLAKRRIQAFTIANELIEREMAGGPIHE</sequence>
<dbReference type="Proteomes" id="UP000196074">
    <property type="component" value="Unassembled WGS sequence"/>
</dbReference>
<organism evidence="1 2">
    <name type="scientific">Enterococcus cecorum</name>
    <dbReference type="NCBI Taxonomy" id="44008"/>
    <lineage>
        <taxon>Bacteria</taxon>
        <taxon>Bacillati</taxon>
        <taxon>Bacillota</taxon>
        <taxon>Bacilli</taxon>
        <taxon>Lactobacillales</taxon>
        <taxon>Enterococcaceae</taxon>
        <taxon>Enterococcus</taxon>
    </lineage>
</organism>